<sequence>MTVVAPDEFARAARFLAQSEDYRVLRRLRPVHQFHRPRENAALRVGVVLDVETTGLDAETDRIIELAIQRFRYDEAGHIVQVGAPRVWREDPGVPLDPRITALTGLTDEVLKDQAIDEPAALDLLASADLVVAHNARFDRPFVDRRLPAAAGKAWACTMAEVDWLALGFDGRALAHLVSQCGWFYEGHRAQNDILAVLYLMAHDLDDGRTVLSHLLEASAQDSFRVNAIDAPYESKDRLKVRGYRWNAAMRHWSKDIPASEADDERTWLLEQVYAGHGAPAFLPLTAVERYR</sequence>
<dbReference type="Proteomes" id="UP001187221">
    <property type="component" value="Unassembled WGS sequence"/>
</dbReference>
<evidence type="ECO:0000313" key="2">
    <source>
        <dbReference type="EMBL" id="GMM59733.1"/>
    </source>
</evidence>
<dbReference type="CDD" id="cd06127">
    <property type="entry name" value="DEDDh"/>
    <property type="match status" value="1"/>
</dbReference>
<comment type="caution">
    <text evidence="2">The sequence shown here is derived from an EMBL/GenBank/DDBJ whole genome shotgun (WGS) entry which is preliminary data.</text>
</comment>
<keyword evidence="2" id="KW-0540">Nuclease</keyword>
<dbReference type="PANTHER" id="PTHR30231">
    <property type="entry name" value="DNA POLYMERASE III SUBUNIT EPSILON"/>
    <property type="match status" value="1"/>
</dbReference>
<dbReference type="InterPro" id="IPR012337">
    <property type="entry name" value="RNaseH-like_sf"/>
</dbReference>
<dbReference type="NCBIfam" id="NF006615">
    <property type="entry name" value="PRK09182.1"/>
    <property type="match status" value="1"/>
</dbReference>
<gene>
    <name evidence="2" type="ORF">NUTIK01_05100</name>
</gene>
<keyword evidence="2" id="KW-0378">Hydrolase</keyword>
<dbReference type="SUPFAM" id="SSF53098">
    <property type="entry name" value="Ribonuclease H-like"/>
    <property type="match status" value="1"/>
</dbReference>
<dbReference type="EMBL" id="BTFW01000001">
    <property type="protein sequence ID" value="GMM59733.1"/>
    <property type="molecule type" value="Genomic_DNA"/>
</dbReference>
<feature type="domain" description="Exonuclease" evidence="1">
    <location>
        <begin position="45"/>
        <end position="210"/>
    </location>
</feature>
<dbReference type="InterPro" id="IPR036397">
    <property type="entry name" value="RNaseH_sf"/>
</dbReference>
<proteinExistence type="predicted"/>
<protein>
    <submittedName>
        <fullName evidence="2">3'-5' exonuclease</fullName>
    </submittedName>
</protein>
<keyword evidence="3" id="KW-1185">Reference proteome</keyword>
<dbReference type="GO" id="GO:0004527">
    <property type="term" value="F:exonuclease activity"/>
    <property type="evidence" value="ECO:0007669"/>
    <property type="project" value="UniProtKB-KW"/>
</dbReference>
<organism evidence="2 3">
    <name type="scientific">Novosphingobium pituita</name>
    <dbReference type="NCBI Taxonomy" id="3056842"/>
    <lineage>
        <taxon>Bacteria</taxon>
        <taxon>Pseudomonadati</taxon>
        <taxon>Pseudomonadota</taxon>
        <taxon>Alphaproteobacteria</taxon>
        <taxon>Sphingomonadales</taxon>
        <taxon>Sphingomonadaceae</taxon>
        <taxon>Novosphingobium</taxon>
    </lineage>
</organism>
<dbReference type="Pfam" id="PF00929">
    <property type="entry name" value="RNase_T"/>
    <property type="match status" value="1"/>
</dbReference>
<keyword evidence="2" id="KW-0269">Exonuclease</keyword>
<evidence type="ECO:0000313" key="3">
    <source>
        <dbReference type="Proteomes" id="UP001187221"/>
    </source>
</evidence>
<dbReference type="RefSeq" id="WP_317973579.1">
    <property type="nucleotide sequence ID" value="NZ_BTFW01000001.1"/>
</dbReference>
<evidence type="ECO:0000259" key="1">
    <source>
        <dbReference type="SMART" id="SM00479"/>
    </source>
</evidence>
<dbReference type="SMART" id="SM00479">
    <property type="entry name" value="EXOIII"/>
    <property type="match status" value="1"/>
</dbReference>
<dbReference type="PANTHER" id="PTHR30231:SF37">
    <property type="entry name" value="EXODEOXYRIBONUCLEASE 10"/>
    <property type="match status" value="1"/>
</dbReference>
<dbReference type="InterPro" id="IPR013520">
    <property type="entry name" value="Ribonucl_H"/>
</dbReference>
<reference evidence="2 3" key="1">
    <citation type="submission" date="2023-06" db="EMBL/GenBank/DDBJ databases">
        <title>Draft genome sequence of Novosphingobium sp. strain IK01.</title>
        <authorList>
            <person name="Hatamoto M."/>
            <person name="Ikarashi T."/>
            <person name="Yamaguchi T."/>
        </authorList>
    </citation>
    <scope>NUCLEOTIDE SEQUENCE [LARGE SCALE GENOMIC DNA]</scope>
    <source>
        <strain evidence="2 3">IK01</strain>
    </source>
</reference>
<name>A0ABQ6P3A1_9SPHN</name>
<dbReference type="Gene3D" id="3.30.420.10">
    <property type="entry name" value="Ribonuclease H-like superfamily/Ribonuclease H"/>
    <property type="match status" value="1"/>
</dbReference>
<accession>A0ABQ6P3A1</accession>